<name>A0AA45C5T6_9BACT</name>
<evidence type="ECO:0000256" key="2">
    <source>
        <dbReference type="ARBA" id="ARBA00023118"/>
    </source>
</evidence>
<dbReference type="EMBL" id="QGGI01000013">
    <property type="protein sequence ID" value="PWJ90014.1"/>
    <property type="molecule type" value="Genomic_DNA"/>
</dbReference>
<keyword evidence="2" id="KW-0051">Antiviral defense</keyword>
<dbReference type="Gene3D" id="3.30.70.270">
    <property type="match status" value="1"/>
</dbReference>
<comment type="caution">
    <text evidence="4">The sequence shown here is derived from an EMBL/GenBank/DDBJ whole genome shotgun (WGS) entry which is preliminary data.</text>
</comment>
<gene>
    <name evidence="4" type="ORF">C7380_1132</name>
</gene>
<dbReference type="Pfam" id="PF12469">
    <property type="entry name" value="Cmr2_N"/>
    <property type="match status" value="1"/>
</dbReference>
<evidence type="ECO:0000259" key="3">
    <source>
        <dbReference type="PROSITE" id="PS50887"/>
    </source>
</evidence>
<dbReference type="InterPro" id="IPR000160">
    <property type="entry name" value="GGDEF_dom"/>
</dbReference>
<reference evidence="4 5" key="1">
    <citation type="submission" date="2018-05" db="EMBL/GenBank/DDBJ databases">
        <title>Genomic Encyclopedia of Type Strains, Phase IV (KMG-IV): sequencing the most valuable type-strain genomes for metagenomic binning, comparative biology and taxonomic classification.</title>
        <authorList>
            <person name="Goeker M."/>
        </authorList>
    </citation>
    <scope>NUCLEOTIDE SEQUENCE [LARGE SCALE GENOMIC DNA]</scope>
    <source>
        <strain evidence="4 5">DSM 24906</strain>
    </source>
</reference>
<dbReference type="GO" id="GO:0051607">
    <property type="term" value="P:defense response to virus"/>
    <property type="evidence" value="ECO:0007669"/>
    <property type="project" value="UniProtKB-KW"/>
</dbReference>
<evidence type="ECO:0000313" key="5">
    <source>
        <dbReference type="Proteomes" id="UP000245921"/>
    </source>
</evidence>
<dbReference type="GO" id="GO:0000166">
    <property type="term" value="F:nucleotide binding"/>
    <property type="evidence" value="ECO:0007669"/>
    <property type="project" value="UniProtKB-KW"/>
</dbReference>
<dbReference type="Proteomes" id="UP000245921">
    <property type="component" value="Unassembled WGS sequence"/>
</dbReference>
<evidence type="ECO:0000313" key="4">
    <source>
        <dbReference type="EMBL" id="PWJ90014.1"/>
    </source>
</evidence>
<dbReference type="RefSeq" id="WP_109605216.1">
    <property type="nucleotide sequence ID" value="NZ_QGGI01000013.1"/>
</dbReference>
<feature type="domain" description="GGDEF" evidence="3">
    <location>
        <begin position="328"/>
        <end position="477"/>
    </location>
</feature>
<dbReference type="InterPro" id="IPR043128">
    <property type="entry name" value="Rev_trsase/Diguanyl_cyclase"/>
</dbReference>
<dbReference type="InterPro" id="IPR038242">
    <property type="entry name" value="Cmr2_N"/>
</dbReference>
<dbReference type="Pfam" id="PF22335">
    <property type="entry name" value="Cas10-Cmr2_palm2"/>
    <property type="match status" value="1"/>
</dbReference>
<keyword evidence="1" id="KW-0547">Nucleotide-binding</keyword>
<dbReference type="AlphaFoldDB" id="A0AA45C5T6"/>
<accession>A0AA45C5T6</accession>
<dbReference type="Gene3D" id="3.30.70.2220">
    <property type="entry name" value="CRISPR-Cas system, Cmr2 subunit, D1 domain, cysteine cluster"/>
    <property type="match status" value="1"/>
</dbReference>
<proteinExistence type="predicted"/>
<dbReference type="PROSITE" id="PS50887">
    <property type="entry name" value="GGDEF"/>
    <property type="match status" value="1"/>
</dbReference>
<dbReference type="InterPro" id="IPR024615">
    <property type="entry name" value="CRISPR-assoc_Cmr2_N"/>
</dbReference>
<organism evidence="4 5">
    <name type="scientific">Oceanotoga teriensis</name>
    <dbReference type="NCBI Taxonomy" id="515440"/>
    <lineage>
        <taxon>Bacteria</taxon>
        <taxon>Thermotogati</taxon>
        <taxon>Thermotogota</taxon>
        <taxon>Thermotogae</taxon>
        <taxon>Petrotogales</taxon>
        <taxon>Petrotogaceae</taxon>
        <taxon>Oceanotoga</taxon>
    </lineage>
</organism>
<protein>
    <submittedName>
        <fullName evidence="4">CRISPR-associated Cmr2 family protein</fullName>
    </submittedName>
</protein>
<sequence length="623" mass="74476">MKYLFGITIGPVQSFIIESRKLKDLYNSSKIISYFSKAIIIDKLKNNEKIKKEVIYPCIKTDNVDYVDYSNYLIIELEPEKEINLKEYIENIINEVFDDLAEKLKEKVSKENTLKALKENFHVFWAVVEIKEENLYKNSYNELNTLIKSLKNTYEFDNKFEQEEGKYKCSICGKRNGENKDNEEILCDLCYFKRKFDFEKTSTETPKNSFPSVYDISIHNWENTIHKNGSSYEKIIKSELSKNHNIHDNHNEYLKYINFENKKYYNPDEFKKIINIMENKDSNNLKKCEEYKKEINKSINKLNEKYLNLIYKSLINIYKDNKIPKPNFEYCFIQFDIDSLGKWMSSEKVIKSKDLQREFSEELSNFSERISCKIKDEDKAKDVKVIYSGGDDFLAVTSLERLEYIFYIIDESYKELLPKLKKYFGYENKLTYSLSVTIAQCKDPMSYALEKTRLELNNVKERYDSKYQKDGVAINYIINNGKEITAYMKKSEFKELLELKNYYKNLSLDKNKISFSYIDKIFEEFKVFDYKKITNDEKNSLYEIMSEDIKRIILRSIDKKEYSEYIRELNYFIRETIKNNTQEYKSNYLNIDFKNIINVLKIHKKICETNFIKLKDGNDKNGI</sequence>
<evidence type="ECO:0000256" key="1">
    <source>
        <dbReference type="ARBA" id="ARBA00022741"/>
    </source>
</evidence>
<keyword evidence="5" id="KW-1185">Reference proteome</keyword>
<dbReference type="InterPro" id="IPR054767">
    <property type="entry name" value="Cas10-Cmr2_palm2"/>
</dbReference>